<keyword evidence="5 6" id="KW-0804">Transcription</keyword>
<dbReference type="NCBIfam" id="TIGR02937">
    <property type="entry name" value="sigma70-ECF"/>
    <property type="match status" value="1"/>
</dbReference>
<comment type="caution">
    <text evidence="9">The sequence shown here is derived from an EMBL/GenBank/DDBJ whole genome shotgun (WGS) entry which is preliminary data.</text>
</comment>
<dbReference type="GO" id="GO:0003677">
    <property type="term" value="F:DNA binding"/>
    <property type="evidence" value="ECO:0007669"/>
    <property type="project" value="UniProtKB-KW"/>
</dbReference>
<dbReference type="SUPFAM" id="SSF88946">
    <property type="entry name" value="Sigma2 domain of RNA polymerase sigma factors"/>
    <property type="match status" value="1"/>
</dbReference>
<dbReference type="InterPro" id="IPR013249">
    <property type="entry name" value="RNA_pol_sigma70_r4_t2"/>
</dbReference>
<gene>
    <name evidence="9" type="ORF">HNR39_001532</name>
</gene>
<dbReference type="Gene3D" id="1.10.10.10">
    <property type="entry name" value="Winged helix-like DNA-binding domain superfamily/Winged helix DNA-binding domain"/>
    <property type="match status" value="1"/>
</dbReference>
<keyword evidence="10" id="KW-1185">Reference proteome</keyword>
<keyword evidence="4 6" id="KW-0238">DNA-binding</keyword>
<dbReference type="Pfam" id="PF08281">
    <property type="entry name" value="Sigma70_r4_2"/>
    <property type="match status" value="1"/>
</dbReference>
<dbReference type="InterPro" id="IPR036388">
    <property type="entry name" value="WH-like_DNA-bd_sf"/>
</dbReference>
<dbReference type="InterPro" id="IPR000838">
    <property type="entry name" value="RNA_pol_sigma70_ECF_CS"/>
</dbReference>
<dbReference type="PANTHER" id="PTHR43133">
    <property type="entry name" value="RNA POLYMERASE ECF-TYPE SIGMA FACTO"/>
    <property type="match status" value="1"/>
</dbReference>
<dbReference type="AlphaFoldDB" id="A0A840RT17"/>
<evidence type="ECO:0000256" key="5">
    <source>
        <dbReference type="ARBA" id="ARBA00023163"/>
    </source>
</evidence>
<evidence type="ECO:0000256" key="2">
    <source>
        <dbReference type="ARBA" id="ARBA00023015"/>
    </source>
</evidence>
<keyword evidence="2 6" id="KW-0805">Transcription regulation</keyword>
<feature type="domain" description="RNA polymerase sigma-70 region 2" evidence="7">
    <location>
        <begin position="38"/>
        <end position="103"/>
    </location>
</feature>
<evidence type="ECO:0000259" key="8">
    <source>
        <dbReference type="Pfam" id="PF08281"/>
    </source>
</evidence>
<dbReference type="Pfam" id="PF04542">
    <property type="entry name" value="Sigma70_r2"/>
    <property type="match status" value="1"/>
</dbReference>
<proteinExistence type="inferred from homology"/>
<dbReference type="InterPro" id="IPR013325">
    <property type="entry name" value="RNA_pol_sigma_r2"/>
</dbReference>
<evidence type="ECO:0000313" key="10">
    <source>
        <dbReference type="Proteomes" id="UP000571084"/>
    </source>
</evidence>
<evidence type="ECO:0000313" key="9">
    <source>
        <dbReference type="EMBL" id="MBB5199700.1"/>
    </source>
</evidence>
<protein>
    <recommendedName>
        <fullName evidence="6">RNA polymerase sigma factor</fullName>
    </recommendedName>
</protein>
<evidence type="ECO:0000256" key="3">
    <source>
        <dbReference type="ARBA" id="ARBA00023082"/>
    </source>
</evidence>
<dbReference type="InterPro" id="IPR039425">
    <property type="entry name" value="RNA_pol_sigma-70-like"/>
</dbReference>
<keyword evidence="3 6" id="KW-0731">Sigma factor</keyword>
<name>A0A840RT17_9BURK</name>
<accession>A0A840RT17</accession>
<organism evidence="9 10">
    <name type="scientific">Glaciimonas immobilis</name>
    <dbReference type="NCBI Taxonomy" id="728004"/>
    <lineage>
        <taxon>Bacteria</taxon>
        <taxon>Pseudomonadati</taxon>
        <taxon>Pseudomonadota</taxon>
        <taxon>Betaproteobacteria</taxon>
        <taxon>Burkholderiales</taxon>
        <taxon>Oxalobacteraceae</taxon>
        <taxon>Glaciimonas</taxon>
    </lineage>
</organism>
<dbReference type="Proteomes" id="UP000571084">
    <property type="component" value="Unassembled WGS sequence"/>
</dbReference>
<dbReference type="GO" id="GO:0016987">
    <property type="term" value="F:sigma factor activity"/>
    <property type="evidence" value="ECO:0007669"/>
    <property type="project" value="UniProtKB-KW"/>
</dbReference>
<dbReference type="PROSITE" id="PS01063">
    <property type="entry name" value="SIGMA70_ECF"/>
    <property type="match status" value="1"/>
</dbReference>
<evidence type="ECO:0000256" key="4">
    <source>
        <dbReference type="ARBA" id="ARBA00023125"/>
    </source>
</evidence>
<comment type="similarity">
    <text evidence="1 6">Belongs to the sigma-70 factor family. ECF subfamily.</text>
</comment>
<dbReference type="InterPro" id="IPR014284">
    <property type="entry name" value="RNA_pol_sigma-70_dom"/>
</dbReference>
<dbReference type="InterPro" id="IPR013324">
    <property type="entry name" value="RNA_pol_sigma_r3/r4-like"/>
</dbReference>
<evidence type="ECO:0000256" key="6">
    <source>
        <dbReference type="RuleBase" id="RU000716"/>
    </source>
</evidence>
<dbReference type="PANTHER" id="PTHR43133:SF51">
    <property type="entry name" value="RNA POLYMERASE SIGMA FACTOR"/>
    <property type="match status" value="1"/>
</dbReference>
<feature type="domain" description="RNA polymerase sigma factor 70 region 4 type 2" evidence="8">
    <location>
        <begin position="148"/>
        <end position="197"/>
    </location>
</feature>
<sequence length="222" mass="25149">MLTQPKAHPRPELSEIGKIDDLLIRCVGDGDLRAFEVLVTKYQRRVAALINASVRNAAVAEELTQEVFLRAYRSLPGFRFESAFSTWLYAIARNLTVSYFRDGQMRAENAIPMDMLTETMALQENASWEGCVPGPDEHLCGVQLVASIEQSVANLSPRMRRAFLLREFDDLSYQEIAEQLIMPLNTVRSLIFRARATIGSDIRPLLSKTIPIKSFEIDTKQR</sequence>
<evidence type="ECO:0000256" key="1">
    <source>
        <dbReference type="ARBA" id="ARBA00010641"/>
    </source>
</evidence>
<dbReference type="GO" id="GO:0006352">
    <property type="term" value="P:DNA-templated transcription initiation"/>
    <property type="evidence" value="ECO:0007669"/>
    <property type="project" value="InterPro"/>
</dbReference>
<dbReference type="EMBL" id="JACHHQ010000003">
    <property type="protein sequence ID" value="MBB5199700.1"/>
    <property type="molecule type" value="Genomic_DNA"/>
</dbReference>
<evidence type="ECO:0000259" key="7">
    <source>
        <dbReference type="Pfam" id="PF04542"/>
    </source>
</evidence>
<dbReference type="CDD" id="cd06171">
    <property type="entry name" value="Sigma70_r4"/>
    <property type="match status" value="1"/>
</dbReference>
<dbReference type="SUPFAM" id="SSF88659">
    <property type="entry name" value="Sigma3 and sigma4 domains of RNA polymerase sigma factors"/>
    <property type="match status" value="1"/>
</dbReference>
<reference evidence="9 10" key="1">
    <citation type="submission" date="2020-08" db="EMBL/GenBank/DDBJ databases">
        <title>Genomic Encyclopedia of Type Strains, Phase IV (KMG-IV): sequencing the most valuable type-strain genomes for metagenomic binning, comparative biology and taxonomic classification.</title>
        <authorList>
            <person name="Goeker M."/>
        </authorList>
    </citation>
    <scope>NUCLEOTIDE SEQUENCE [LARGE SCALE GENOMIC DNA]</scope>
    <source>
        <strain evidence="9 10">DSM 23240</strain>
    </source>
</reference>
<dbReference type="Gene3D" id="1.10.1740.10">
    <property type="match status" value="1"/>
</dbReference>
<dbReference type="InterPro" id="IPR007627">
    <property type="entry name" value="RNA_pol_sigma70_r2"/>
</dbReference>
<dbReference type="RefSeq" id="WP_245182381.1">
    <property type="nucleotide sequence ID" value="NZ_JAAOZT010000009.1"/>
</dbReference>